<dbReference type="Gene3D" id="3.30.750.24">
    <property type="entry name" value="STAS domain"/>
    <property type="match status" value="1"/>
</dbReference>
<dbReference type="Proteomes" id="UP000033647">
    <property type="component" value="Unassembled WGS sequence"/>
</dbReference>
<dbReference type="CDD" id="cd07042">
    <property type="entry name" value="STAS_SulP_like_sulfate_transporter"/>
    <property type="match status" value="1"/>
</dbReference>
<feature type="transmembrane region" description="Helical" evidence="6">
    <location>
        <begin position="591"/>
        <end position="610"/>
    </location>
</feature>
<evidence type="ECO:0000313" key="9">
    <source>
        <dbReference type="Proteomes" id="UP000033647"/>
    </source>
</evidence>
<evidence type="ECO:0000256" key="4">
    <source>
        <dbReference type="ARBA" id="ARBA00023136"/>
    </source>
</evidence>
<evidence type="ECO:0000256" key="3">
    <source>
        <dbReference type="ARBA" id="ARBA00022989"/>
    </source>
</evidence>
<feature type="region of interest" description="Disordered" evidence="5">
    <location>
        <begin position="1"/>
        <end position="92"/>
    </location>
</feature>
<feature type="compositionally biased region" description="Basic and acidic residues" evidence="5">
    <location>
        <begin position="883"/>
        <end position="898"/>
    </location>
</feature>
<feature type="compositionally biased region" description="Low complexity" evidence="5">
    <location>
        <begin position="14"/>
        <end position="34"/>
    </location>
</feature>
<evidence type="ECO:0000256" key="2">
    <source>
        <dbReference type="ARBA" id="ARBA00022692"/>
    </source>
</evidence>
<feature type="transmembrane region" description="Helical" evidence="6">
    <location>
        <begin position="647"/>
        <end position="675"/>
    </location>
</feature>
<feature type="compositionally biased region" description="Polar residues" evidence="5">
    <location>
        <begin position="35"/>
        <end position="49"/>
    </location>
</feature>
<keyword evidence="9" id="KW-1185">Reference proteome</keyword>
<feature type="transmembrane region" description="Helical" evidence="6">
    <location>
        <begin position="312"/>
        <end position="333"/>
    </location>
</feature>
<feature type="transmembrane region" description="Helical" evidence="6">
    <location>
        <begin position="345"/>
        <end position="364"/>
    </location>
</feature>
<comment type="caution">
    <text evidence="8">The sequence shown here is derived from an EMBL/GenBank/DDBJ whole genome shotgun (WGS) entry which is preliminary data.</text>
</comment>
<feature type="transmembrane region" description="Helical" evidence="6">
    <location>
        <begin position="430"/>
        <end position="452"/>
    </location>
</feature>
<dbReference type="SUPFAM" id="SSF52091">
    <property type="entry name" value="SpoIIaa-like"/>
    <property type="match status" value="1"/>
</dbReference>
<feature type="transmembrane region" description="Helical" evidence="6">
    <location>
        <begin position="551"/>
        <end position="570"/>
    </location>
</feature>
<reference evidence="8 9" key="1">
    <citation type="submission" date="2015-03" db="EMBL/GenBank/DDBJ databases">
        <title>RNA-seq based gene annotation and comparative genomics of four Zymoseptoria species reveal species-specific pathogenicity related genes and transposable element activity.</title>
        <authorList>
            <person name="Grandaubert J."/>
            <person name="Bhattacharyya A."/>
            <person name="Stukenbrock E.H."/>
        </authorList>
    </citation>
    <scope>NUCLEOTIDE SEQUENCE [LARGE SCALE GENOMIC DNA]</scope>
    <source>
        <strain evidence="8 9">Zb18110</strain>
    </source>
</reference>
<dbReference type="EMBL" id="LAFY01000450">
    <property type="protein sequence ID" value="KJX97819.1"/>
    <property type="molecule type" value="Genomic_DNA"/>
</dbReference>
<keyword evidence="3 6" id="KW-1133">Transmembrane helix</keyword>
<evidence type="ECO:0000256" key="5">
    <source>
        <dbReference type="SAM" id="MobiDB-lite"/>
    </source>
</evidence>
<sequence length="898" mass="97621">MASNNGHSPPPSSPTRESSSRARSVSSNSATSSRPGQQQHRPSQPSGLRQSHMPPPSPEESRIRPNFTNGDRSENGTEIAATGAGGIIEEPRDSADARTSLLENYGGIAKGTDNGGQPYMFRHRPGYLQSYGSTNSTYAQSDAGSFEARPNLGDRYPTTDDMNRERAGIAESIAESVTDGLLGAPKKRGTTYWLARNAGIKSQWMMYVHYYVPITNWARQYRWSFVKGDFISALTMSSFYIPMALSYASNLSHMPPINGLYAFVFNPFVYAILGTCPQMVVGPEAAGSLLVGSVVSEAIKSGKVRDDDGMKAAQVGGMVTGLAGGIILLAGLLRLGFLDSVLSRPFLRGFISSIGLVIFVNQLVPEMGLDKVAEHSTKAHGSPLDSLIFMSENGDKISKTTCAVSFSAVAIILVCRELKRRLQPLPKLGWVVYFPDRFIIVVMSAVCCWFFEWDKKGLDILGDIRAPAGVRVFEPHGILAKDNFKHVNDAFETAFIIALLGFFESCVAAKALGGGTTKTETVRKTKEDGTVEEVEEADGIRGMTVSSNRELVALGIANLIGGTFMAIPAFGGYGRSKVNASTGGKTPMSSIFLSLITVICTLFLLPYFYYIPKGVLSAMITVVSISLLEEAPHDIRFFYKIGGYPELFLMLLIFLTTFFWSLRGGIIVGIIFSLIRLLKHATRPRIQIVGRIPGTRDFDNAEALAQEGQVELVPHCLIVKIPEPLTFANTGSLKDRLKRLEDHGTNYAHPALPSVRGKEHNKNVIFDIHGVTSMDFAATQVLVEIVKDYIDRGTMVFFCRVPSRKGKVWELFNRSGIVDLCGGEHNFYRNVEAALRATEKTSTFFDYANQVGGGAGVLDDDASGTVTQQDGSAPGSPVPGSSRGRDYGSVEERTTGSR</sequence>
<accession>A0A0F4GK67</accession>
<evidence type="ECO:0000256" key="1">
    <source>
        <dbReference type="ARBA" id="ARBA00004141"/>
    </source>
</evidence>
<proteinExistence type="predicted"/>
<dbReference type="PROSITE" id="PS50801">
    <property type="entry name" value="STAS"/>
    <property type="match status" value="1"/>
</dbReference>
<dbReference type="GO" id="GO:0055085">
    <property type="term" value="P:transmembrane transport"/>
    <property type="evidence" value="ECO:0007669"/>
    <property type="project" value="InterPro"/>
</dbReference>
<evidence type="ECO:0000256" key="6">
    <source>
        <dbReference type="SAM" id="Phobius"/>
    </source>
</evidence>
<dbReference type="InterPro" id="IPR002645">
    <property type="entry name" value="STAS_dom"/>
</dbReference>
<dbReference type="OrthoDB" id="427213at2759"/>
<feature type="compositionally biased region" description="Low complexity" evidence="5">
    <location>
        <begin position="871"/>
        <end position="882"/>
    </location>
</feature>
<name>A0A0F4GK67_9PEZI</name>
<keyword evidence="2 6" id="KW-0812">Transmembrane</keyword>
<feature type="domain" description="STAS" evidence="7">
    <location>
        <begin position="706"/>
        <end position="838"/>
    </location>
</feature>
<gene>
    <name evidence="8" type="ORF">TI39_contig458g00004</name>
</gene>
<dbReference type="InterPro" id="IPR001902">
    <property type="entry name" value="SLC26A/SulP_fam"/>
</dbReference>
<feature type="transmembrane region" description="Helical" evidence="6">
    <location>
        <begin position="260"/>
        <end position="280"/>
    </location>
</feature>
<dbReference type="Pfam" id="PF00916">
    <property type="entry name" value="Sulfate_transp"/>
    <property type="match status" value="1"/>
</dbReference>
<evidence type="ECO:0000313" key="8">
    <source>
        <dbReference type="EMBL" id="KJX97819.1"/>
    </source>
</evidence>
<dbReference type="STRING" id="1047168.A0A0F4GK67"/>
<feature type="transmembrane region" description="Helical" evidence="6">
    <location>
        <begin position="230"/>
        <end position="248"/>
    </location>
</feature>
<keyword evidence="4 6" id="KW-0472">Membrane</keyword>
<feature type="transmembrane region" description="Helical" evidence="6">
    <location>
        <begin position="397"/>
        <end position="418"/>
    </location>
</feature>
<dbReference type="PANTHER" id="PTHR11814">
    <property type="entry name" value="SULFATE TRANSPORTER"/>
    <property type="match status" value="1"/>
</dbReference>
<dbReference type="AlphaFoldDB" id="A0A0F4GK67"/>
<evidence type="ECO:0000259" key="7">
    <source>
        <dbReference type="PROSITE" id="PS50801"/>
    </source>
</evidence>
<dbReference type="InterPro" id="IPR011547">
    <property type="entry name" value="SLC26A/SulP_dom"/>
</dbReference>
<dbReference type="InterPro" id="IPR036513">
    <property type="entry name" value="STAS_dom_sf"/>
</dbReference>
<organism evidence="8 9">
    <name type="scientific">Zymoseptoria brevis</name>
    <dbReference type="NCBI Taxonomy" id="1047168"/>
    <lineage>
        <taxon>Eukaryota</taxon>
        <taxon>Fungi</taxon>
        <taxon>Dikarya</taxon>
        <taxon>Ascomycota</taxon>
        <taxon>Pezizomycotina</taxon>
        <taxon>Dothideomycetes</taxon>
        <taxon>Dothideomycetidae</taxon>
        <taxon>Mycosphaerellales</taxon>
        <taxon>Mycosphaerellaceae</taxon>
        <taxon>Zymoseptoria</taxon>
    </lineage>
</organism>
<feature type="region of interest" description="Disordered" evidence="5">
    <location>
        <begin position="138"/>
        <end position="161"/>
    </location>
</feature>
<feature type="region of interest" description="Disordered" evidence="5">
    <location>
        <begin position="858"/>
        <end position="898"/>
    </location>
</feature>
<dbReference type="GO" id="GO:0016020">
    <property type="term" value="C:membrane"/>
    <property type="evidence" value="ECO:0007669"/>
    <property type="project" value="UniProtKB-SubCell"/>
</dbReference>
<protein>
    <submittedName>
        <fullName evidence="8">Sulfate transporter like protein</fullName>
    </submittedName>
</protein>
<dbReference type="Pfam" id="PF01740">
    <property type="entry name" value="STAS"/>
    <property type="match status" value="1"/>
</dbReference>
<comment type="subcellular location">
    <subcellularLocation>
        <location evidence="1">Membrane</location>
        <topology evidence="1">Multi-pass membrane protein</topology>
    </subcellularLocation>
</comment>